<name>G5JDN3_CROWT</name>
<dbReference type="InterPro" id="IPR016181">
    <property type="entry name" value="Acyl_CoA_acyltransferase"/>
</dbReference>
<dbReference type="Proteomes" id="UP000003477">
    <property type="component" value="Unassembled WGS sequence"/>
</dbReference>
<dbReference type="GeneID" id="88770037"/>
<proteinExistence type="predicted"/>
<evidence type="ECO:0000313" key="1">
    <source>
        <dbReference type="EMBL" id="EHJ09707.1"/>
    </source>
</evidence>
<evidence type="ECO:0008006" key="3">
    <source>
        <dbReference type="Google" id="ProtNLM"/>
    </source>
</evidence>
<protein>
    <recommendedName>
        <fullName evidence="3">GCN5-related N-acetyltransferase</fullName>
    </recommendedName>
</protein>
<evidence type="ECO:0000313" key="2">
    <source>
        <dbReference type="Proteomes" id="UP000003477"/>
    </source>
</evidence>
<accession>G5JDN3</accession>
<comment type="caution">
    <text evidence="1">The sequence shown here is derived from an EMBL/GenBank/DDBJ whole genome shotgun (WGS) entry which is preliminary data.</text>
</comment>
<dbReference type="EMBL" id="AESD01000866">
    <property type="protein sequence ID" value="EHJ09707.1"/>
    <property type="molecule type" value="Genomic_DNA"/>
</dbReference>
<dbReference type="SUPFAM" id="SSF55729">
    <property type="entry name" value="Acyl-CoA N-acyltransferases (Nat)"/>
    <property type="match status" value="1"/>
</dbReference>
<dbReference type="RefSeq" id="WP_007313264.1">
    <property type="nucleotide sequence ID" value="NZ_AESD01000866.1"/>
</dbReference>
<sequence>MSNNLLSKCQLRQATSRDIWTIRRLVLGAFLDPTQLKVEQFWVIELEGKVIACGQLRTFEQA</sequence>
<reference evidence="1 2" key="1">
    <citation type="journal article" date="2011" name="Front. Microbiol.">
        <title>Two Strains of Crocosphaera watsonii with Highly Conserved Genomes are Distinguished by Strain-Specific Features.</title>
        <authorList>
            <person name="Bench S.R."/>
            <person name="Ilikchyan I.N."/>
            <person name="Tripp H.J."/>
            <person name="Zehr J.P."/>
        </authorList>
    </citation>
    <scope>NUCLEOTIDE SEQUENCE [LARGE SCALE GENOMIC DNA]</scope>
    <source>
        <strain evidence="1 2">WH 0003</strain>
    </source>
</reference>
<dbReference type="PATRIC" id="fig|423471.3.peg.5161"/>
<dbReference type="AlphaFoldDB" id="G5JDN3"/>
<gene>
    <name evidence="1" type="ORF">CWATWH0003_5524</name>
</gene>
<organism evidence="1 2">
    <name type="scientific">Crocosphaera watsonii WH 0003</name>
    <dbReference type="NCBI Taxonomy" id="423471"/>
    <lineage>
        <taxon>Bacteria</taxon>
        <taxon>Bacillati</taxon>
        <taxon>Cyanobacteriota</taxon>
        <taxon>Cyanophyceae</taxon>
        <taxon>Oscillatoriophycideae</taxon>
        <taxon>Chroococcales</taxon>
        <taxon>Aphanothecaceae</taxon>
        <taxon>Crocosphaera</taxon>
    </lineage>
</organism>